<feature type="transmembrane region" description="Helical" evidence="1">
    <location>
        <begin position="40"/>
        <end position="61"/>
    </location>
</feature>
<feature type="transmembrane region" description="Helical" evidence="1">
    <location>
        <begin position="73"/>
        <end position="93"/>
    </location>
</feature>
<sequence>MGLRYISLLLLSSSIMAFIYVLIDFALISGLSLSMLYPTLLIFPIFLGLYSVIALPITLFLRKLEQTNRFDLFHLLLYIAISTIITVPFYLVMKEGATTSMHVEFYLYVIIASIVYWLLESIIIRKGNSAPSSS</sequence>
<dbReference type="EMBL" id="AVPG01000008">
    <property type="protein sequence ID" value="KGX87243.1"/>
    <property type="molecule type" value="Genomic_DNA"/>
</dbReference>
<evidence type="ECO:0000256" key="1">
    <source>
        <dbReference type="SAM" id="Phobius"/>
    </source>
</evidence>
<keyword evidence="1" id="KW-0812">Transmembrane</keyword>
<dbReference type="Pfam" id="PF17094">
    <property type="entry name" value="UPF0715"/>
    <property type="match status" value="1"/>
</dbReference>
<keyword evidence="1" id="KW-0472">Membrane</keyword>
<reference evidence="2 3" key="1">
    <citation type="submission" date="2013-08" db="EMBL/GenBank/DDBJ databases">
        <authorList>
            <person name="Huang J."/>
            <person name="Wang G."/>
        </authorList>
    </citation>
    <scope>NUCLEOTIDE SEQUENCE [LARGE SCALE GENOMIC DNA]</scope>
    <source>
        <strain evidence="2 3">JSM 072002</strain>
    </source>
</reference>
<gene>
    <name evidence="2" type="ORF">N784_16235</name>
</gene>
<keyword evidence="3" id="KW-1185">Reference proteome</keyword>
<dbReference type="RefSeq" id="WP_036833677.1">
    <property type="nucleotide sequence ID" value="NZ_AVPG01000008.1"/>
</dbReference>
<evidence type="ECO:0000313" key="2">
    <source>
        <dbReference type="EMBL" id="KGX87243.1"/>
    </source>
</evidence>
<feature type="transmembrane region" description="Helical" evidence="1">
    <location>
        <begin position="105"/>
        <end position="124"/>
    </location>
</feature>
<organism evidence="2 3">
    <name type="scientific">Pontibacillus litoralis JSM 072002</name>
    <dbReference type="NCBI Taxonomy" id="1385512"/>
    <lineage>
        <taxon>Bacteria</taxon>
        <taxon>Bacillati</taxon>
        <taxon>Bacillota</taxon>
        <taxon>Bacilli</taxon>
        <taxon>Bacillales</taxon>
        <taxon>Bacillaceae</taxon>
        <taxon>Pontibacillus</taxon>
    </lineage>
</organism>
<dbReference type="AlphaFoldDB" id="A0A0A5G7T9"/>
<protein>
    <submittedName>
        <fullName evidence="2">Uncharacterized protein</fullName>
    </submittedName>
</protein>
<dbReference type="Proteomes" id="UP000030401">
    <property type="component" value="Unassembled WGS sequence"/>
</dbReference>
<name>A0A0A5G7T9_9BACI</name>
<evidence type="ECO:0000313" key="3">
    <source>
        <dbReference type="Proteomes" id="UP000030401"/>
    </source>
</evidence>
<feature type="transmembrane region" description="Helical" evidence="1">
    <location>
        <begin position="7"/>
        <end position="28"/>
    </location>
</feature>
<proteinExistence type="predicted"/>
<accession>A0A0A5G7T9</accession>
<keyword evidence="1" id="KW-1133">Transmembrane helix</keyword>
<dbReference type="InterPro" id="IPR031374">
    <property type="entry name" value="UPF0715"/>
</dbReference>
<comment type="caution">
    <text evidence="2">The sequence shown here is derived from an EMBL/GenBank/DDBJ whole genome shotgun (WGS) entry which is preliminary data.</text>
</comment>